<dbReference type="InterPro" id="IPR015943">
    <property type="entry name" value="WD40/YVTN_repeat-like_dom_sf"/>
</dbReference>
<protein>
    <submittedName>
        <fullName evidence="4">WD40 repeat-like protein</fullName>
    </submittedName>
</protein>
<gene>
    <name evidence="4" type="ORF">M427DRAFT_309472</name>
</gene>
<name>A0A139AGY8_GONPJ</name>
<dbReference type="InterPro" id="IPR001680">
    <property type="entry name" value="WD40_rpt"/>
</dbReference>
<dbReference type="EMBL" id="KQ965759">
    <property type="protein sequence ID" value="KXS15824.1"/>
    <property type="molecule type" value="Genomic_DNA"/>
</dbReference>
<dbReference type="PROSITE" id="PS00678">
    <property type="entry name" value="WD_REPEATS_1"/>
    <property type="match status" value="1"/>
</dbReference>
<dbReference type="Pfam" id="PF00400">
    <property type="entry name" value="WD40"/>
    <property type="match status" value="1"/>
</dbReference>
<dbReference type="STRING" id="1344416.A0A139AGY8"/>
<accession>A0A139AGY8</accession>
<keyword evidence="2" id="KW-0677">Repeat</keyword>
<evidence type="ECO:0000256" key="2">
    <source>
        <dbReference type="ARBA" id="ARBA00022737"/>
    </source>
</evidence>
<dbReference type="InterPro" id="IPR036322">
    <property type="entry name" value="WD40_repeat_dom_sf"/>
</dbReference>
<reference evidence="4 5" key="1">
    <citation type="journal article" date="2015" name="Genome Biol. Evol.">
        <title>Phylogenomic analyses indicate that early fungi evolved digesting cell walls of algal ancestors of land plants.</title>
        <authorList>
            <person name="Chang Y."/>
            <person name="Wang S."/>
            <person name="Sekimoto S."/>
            <person name="Aerts A.L."/>
            <person name="Choi C."/>
            <person name="Clum A."/>
            <person name="LaButti K.M."/>
            <person name="Lindquist E.A."/>
            <person name="Yee Ngan C."/>
            <person name="Ohm R.A."/>
            <person name="Salamov A.A."/>
            <person name="Grigoriev I.V."/>
            <person name="Spatafora J.W."/>
            <person name="Berbee M.L."/>
        </authorList>
    </citation>
    <scope>NUCLEOTIDE SEQUENCE [LARGE SCALE GENOMIC DNA]</scope>
    <source>
        <strain evidence="4 5">JEL478</strain>
    </source>
</reference>
<feature type="repeat" description="WD" evidence="3">
    <location>
        <begin position="104"/>
        <end position="140"/>
    </location>
</feature>
<dbReference type="Gene3D" id="2.130.10.10">
    <property type="entry name" value="YVTN repeat-like/Quinoprotein amine dehydrogenase"/>
    <property type="match status" value="1"/>
</dbReference>
<keyword evidence="1 3" id="KW-0853">WD repeat</keyword>
<proteinExistence type="predicted"/>
<dbReference type="PROSITE" id="PS50082">
    <property type="entry name" value="WD_REPEATS_2"/>
    <property type="match status" value="1"/>
</dbReference>
<dbReference type="AlphaFoldDB" id="A0A139AGY8"/>
<dbReference type="SUPFAM" id="SSF50978">
    <property type="entry name" value="WD40 repeat-like"/>
    <property type="match status" value="1"/>
</dbReference>
<dbReference type="OrthoDB" id="273771at2759"/>
<evidence type="ECO:0000313" key="4">
    <source>
        <dbReference type="EMBL" id="KXS15824.1"/>
    </source>
</evidence>
<dbReference type="SMART" id="SM00320">
    <property type="entry name" value="WD40"/>
    <property type="match status" value="3"/>
</dbReference>
<sequence length="299" mass="31781">MFPQSPGPTVFPHTIASPNEPMHATACSVSPTSSLLAVGTRSPALHLFSLSSFLPTLTITPPDPPSSISIHPTGSILVTGGRKGVEVWDPRTAGSGGKEKGLHSLKHREAVVALEVDQWTGMRVVAGSLDRVVKVWDLRSLRSHPPIPLHSDPTSVHLSPHRLLVSHRGPLLAFNPASFEPLRSIPIAGGGADVSTASNGWVVVSPGFSPRCEWVDVTSDGPSSALAQDVEGQAQGQLTAHVGVGGRSDGDDGDDESFPVPLSITVRIGGALCSGWWYVKWLSSQIIWLKRAFKDEKWS</sequence>
<dbReference type="InterPro" id="IPR019775">
    <property type="entry name" value="WD40_repeat_CS"/>
</dbReference>
<evidence type="ECO:0000313" key="5">
    <source>
        <dbReference type="Proteomes" id="UP000070544"/>
    </source>
</evidence>
<evidence type="ECO:0000256" key="3">
    <source>
        <dbReference type="PROSITE-ProRule" id="PRU00221"/>
    </source>
</evidence>
<keyword evidence="5" id="KW-1185">Reference proteome</keyword>
<evidence type="ECO:0000256" key="1">
    <source>
        <dbReference type="ARBA" id="ARBA00022574"/>
    </source>
</evidence>
<dbReference type="Proteomes" id="UP000070544">
    <property type="component" value="Unassembled WGS sequence"/>
</dbReference>
<organism evidence="4 5">
    <name type="scientific">Gonapodya prolifera (strain JEL478)</name>
    <name type="common">Monoblepharis prolifera</name>
    <dbReference type="NCBI Taxonomy" id="1344416"/>
    <lineage>
        <taxon>Eukaryota</taxon>
        <taxon>Fungi</taxon>
        <taxon>Fungi incertae sedis</taxon>
        <taxon>Chytridiomycota</taxon>
        <taxon>Chytridiomycota incertae sedis</taxon>
        <taxon>Monoblepharidomycetes</taxon>
        <taxon>Monoblepharidales</taxon>
        <taxon>Gonapodyaceae</taxon>
        <taxon>Gonapodya</taxon>
    </lineage>
</organism>